<evidence type="ECO:0000313" key="3">
    <source>
        <dbReference type="Proteomes" id="UP001230504"/>
    </source>
</evidence>
<keyword evidence="3" id="KW-1185">Reference proteome</keyword>
<dbReference type="AlphaFoldDB" id="A0AAD8PQ75"/>
<comment type="caution">
    <text evidence="2">The sequence shown here is derived from an EMBL/GenBank/DDBJ whole genome shotgun (WGS) entry which is preliminary data.</text>
</comment>
<feature type="region of interest" description="Disordered" evidence="1">
    <location>
        <begin position="1"/>
        <end position="25"/>
    </location>
</feature>
<dbReference type="Proteomes" id="UP001230504">
    <property type="component" value="Unassembled WGS sequence"/>
</dbReference>
<feature type="region of interest" description="Disordered" evidence="1">
    <location>
        <begin position="68"/>
        <end position="160"/>
    </location>
</feature>
<proteinExistence type="predicted"/>
<dbReference type="RefSeq" id="XP_060409771.1">
    <property type="nucleotide sequence ID" value="XM_060552828.1"/>
</dbReference>
<dbReference type="EMBL" id="JAHLJV010000078">
    <property type="protein sequence ID" value="KAK1574232.1"/>
    <property type="molecule type" value="Genomic_DNA"/>
</dbReference>
<dbReference type="GeneID" id="85437068"/>
<protein>
    <submittedName>
        <fullName evidence="2">Uncharacterized protein</fullName>
    </submittedName>
</protein>
<evidence type="ECO:0000313" key="2">
    <source>
        <dbReference type="EMBL" id="KAK1574232.1"/>
    </source>
</evidence>
<feature type="compositionally biased region" description="Low complexity" evidence="1">
    <location>
        <begin position="81"/>
        <end position="92"/>
    </location>
</feature>
<sequence length="200" mass="21987">MYVKRIRPGEEGGRNADERHRPYFPQTLPRWVSNDVTTTCSPRCSSHQPPHSSPCTCATIQPDAAPAFPPILNFREGGKISNSHAISSSSSSPRKPPRDRQDVSSNSQEGPEPLWVSQVKKETFPNSEQTNPQPPRASPSPPPAPCGPAPPQQREPPCGRRSWFDFRPICVAIRNLTAPSPPSADLCQHVSPQDNQVQCL</sequence>
<gene>
    <name evidence="2" type="ORF">LY79DRAFT_370958</name>
</gene>
<name>A0AAD8PQ75_9PEZI</name>
<feature type="compositionally biased region" description="Basic and acidic residues" evidence="1">
    <location>
        <begin position="7"/>
        <end position="21"/>
    </location>
</feature>
<evidence type="ECO:0000256" key="1">
    <source>
        <dbReference type="SAM" id="MobiDB-lite"/>
    </source>
</evidence>
<feature type="compositionally biased region" description="Pro residues" evidence="1">
    <location>
        <begin position="132"/>
        <end position="154"/>
    </location>
</feature>
<accession>A0AAD8PQ75</accession>
<organism evidence="2 3">
    <name type="scientific">Colletotrichum navitas</name>
    <dbReference type="NCBI Taxonomy" id="681940"/>
    <lineage>
        <taxon>Eukaryota</taxon>
        <taxon>Fungi</taxon>
        <taxon>Dikarya</taxon>
        <taxon>Ascomycota</taxon>
        <taxon>Pezizomycotina</taxon>
        <taxon>Sordariomycetes</taxon>
        <taxon>Hypocreomycetidae</taxon>
        <taxon>Glomerellales</taxon>
        <taxon>Glomerellaceae</taxon>
        <taxon>Colletotrichum</taxon>
        <taxon>Colletotrichum graminicola species complex</taxon>
    </lineage>
</organism>
<reference evidence="2" key="1">
    <citation type="submission" date="2021-06" db="EMBL/GenBank/DDBJ databases">
        <title>Comparative genomics, transcriptomics and evolutionary studies reveal genomic signatures of adaptation to plant cell wall in hemibiotrophic fungi.</title>
        <authorList>
            <consortium name="DOE Joint Genome Institute"/>
            <person name="Baroncelli R."/>
            <person name="Diaz J.F."/>
            <person name="Benocci T."/>
            <person name="Peng M."/>
            <person name="Battaglia E."/>
            <person name="Haridas S."/>
            <person name="Andreopoulos W."/>
            <person name="Labutti K."/>
            <person name="Pangilinan J."/>
            <person name="Floch G.L."/>
            <person name="Makela M.R."/>
            <person name="Henrissat B."/>
            <person name="Grigoriev I.V."/>
            <person name="Crouch J.A."/>
            <person name="De Vries R.P."/>
            <person name="Sukno S.A."/>
            <person name="Thon M.R."/>
        </authorList>
    </citation>
    <scope>NUCLEOTIDE SEQUENCE</scope>
    <source>
        <strain evidence="2">CBS 125086</strain>
    </source>
</reference>